<feature type="compositionally biased region" description="Basic and acidic residues" evidence="1">
    <location>
        <begin position="949"/>
        <end position="959"/>
    </location>
</feature>
<feature type="compositionally biased region" description="Polar residues" evidence="1">
    <location>
        <begin position="706"/>
        <end position="721"/>
    </location>
</feature>
<keyword evidence="2" id="KW-1133">Transmembrane helix</keyword>
<dbReference type="Proteomes" id="UP000887563">
    <property type="component" value="Unplaced"/>
</dbReference>
<feature type="compositionally biased region" description="Low complexity" evidence="1">
    <location>
        <begin position="368"/>
        <end position="384"/>
    </location>
</feature>
<evidence type="ECO:0000256" key="1">
    <source>
        <dbReference type="SAM" id="MobiDB-lite"/>
    </source>
</evidence>
<protein>
    <submittedName>
        <fullName evidence="4">Uncharacterized protein</fullName>
    </submittedName>
</protein>
<organism evidence="3 4">
    <name type="scientific">Meloidogyne incognita</name>
    <name type="common">Southern root-knot nematode worm</name>
    <name type="synonym">Oxyuris incognita</name>
    <dbReference type="NCBI Taxonomy" id="6306"/>
    <lineage>
        <taxon>Eukaryota</taxon>
        <taxon>Metazoa</taxon>
        <taxon>Ecdysozoa</taxon>
        <taxon>Nematoda</taxon>
        <taxon>Chromadorea</taxon>
        <taxon>Rhabditida</taxon>
        <taxon>Tylenchina</taxon>
        <taxon>Tylenchomorpha</taxon>
        <taxon>Tylenchoidea</taxon>
        <taxon>Meloidogynidae</taxon>
        <taxon>Meloidogyninae</taxon>
        <taxon>Meloidogyne</taxon>
        <taxon>Meloidogyne incognita group</taxon>
    </lineage>
</organism>
<feature type="compositionally biased region" description="Basic and acidic residues" evidence="1">
    <location>
        <begin position="797"/>
        <end position="941"/>
    </location>
</feature>
<feature type="region of interest" description="Disordered" evidence="1">
    <location>
        <begin position="362"/>
        <end position="387"/>
    </location>
</feature>
<feature type="compositionally biased region" description="Acidic residues" evidence="1">
    <location>
        <begin position="960"/>
        <end position="981"/>
    </location>
</feature>
<evidence type="ECO:0000256" key="2">
    <source>
        <dbReference type="SAM" id="Phobius"/>
    </source>
</evidence>
<keyword evidence="2" id="KW-0472">Membrane</keyword>
<feature type="compositionally biased region" description="Basic and acidic residues" evidence="1">
    <location>
        <begin position="722"/>
        <end position="733"/>
    </location>
</feature>
<reference evidence="4" key="1">
    <citation type="submission" date="2022-11" db="UniProtKB">
        <authorList>
            <consortium name="WormBaseParasite"/>
        </authorList>
    </citation>
    <scope>IDENTIFICATION</scope>
</reference>
<accession>A0A914LI21</accession>
<feature type="region of interest" description="Disordered" evidence="1">
    <location>
        <begin position="797"/>
        <end position="981"/>
    </location>
</feature>
<feature type="region of interest" description="Disordered" evidence="1">
    <location>
        <begin position="696"/>
        <end position="733"/>
    </location>
</feature>
<feature type="transmembrane region" description="Helical" evidence="2">
    <location>
        <begin position="765"/>
        <end position="788"/>
    </location>
</feature>
<proteinExistence type="predicted"/>
<keyword evidence="3" id="KW-1185">Reference proteome</keyword>
<sequence length="981" mass="111237">MTKSMLVKPPTMLFSIINNNRSNKMQTMFANIAAFFIVVLQLFGQLNITEANNVGLGNHILQEGKVTLAAGSRVLTNNEDIEQYKASSVEACDVNFDVNGNIFLHYKKEGRVKYKGCTVDLLTDKVDEIVFWTSLRNVKGLGSCMKKSTINSNVLPFAYSLTNKEVKKFHNGPRFANGSCDSCMEGCVKKTGLEVRWAYSQGRNREEYAVLYVNPIATKMVYHAGIRLDMREQKVQLKQSLVINQKGPKFHIEFSNKGTEGKYTQPSNCIKNPKENILSPSTWEIVSTSPEPTMNRLLVFHLLPQKATRKRLMMENPFNGFWAYVVIIERPTGPKCDDMIMIFPKSNYRLLTTSVSDNITSTAKDPTDGNTSITTTTNIRDNNGQKSTKISTIKPSFKVGLGNHILQDRKVTLANGSMVFKKEDVEQYMTSSANACDVDFDDEGNIVLHYTNLEATKDKGCTMDLLTNLRHEIVFWTGMHNREGLDACLNGSDINSNVLPFAYSLVNEDVKKFHNGPLFADGPCRCAEGCVEKTGLEVRWAYDKVGSKENVVLYANPIGTKLIYYIRREWNLNSTYVYFNQTHINQTVPKFHIESLEEYNDRNPQTSNCIKNYKENILSPSTWRIIGTNPEPTMYRLLVFHLLPQKASRKWMVMKNALTGLSQYVVIKEHPEGPKCDDLRIIFSRDNYKLLTTLTPGTSTLKPTQEPITRENTSTSTSSINDRTDSSSEKAPEITETLTAVSSLTTTITKATTTMTTTTKDSSGFPFFVFLVVILAFIGIGIAVYFFAFNKSSVMEEKDVEANDVTKREGVKGEDQKEEDIIGEKNDNAKEVQKKEDEKVEENKDDVKGDDQKKEHVTEEEKNEDVKKDEQKKEDAEVEAKKKDVKEEDHMKEKVKEESQEKEFSEVEEKKEDLKENNQRKDEDGDNKKKEKIEATAKTVEDSAPTTEGETKEEQSKTEDTEDKSEEEEEEKEDETQKDES</sequence>
<dbReference type="WBParaSite" id="Minc3s00534g13893">
    <property type="protein sequence ID" value="Minc3s00534g13893"/>
    <property type="gene ID" value="Minc3s00534g13893"/>
</dbReference>
<dbReference type="AlphaFoldDB" id="A0A914LI21"/>
<keyword evidence="2" id="KW-0812">Transmembrane</keyword>
<name>A0A914LI21_MELIC</name>
<evidence type="ECO:0000313" key="3">
    <source>
        <dbReference type="Proteomes" id="UP000887563"/>
    </source>
</evidence>
<evidence type="ECO:0000313" key="4">
    <source>
        <dbReference type="WBParaSite" id="Minc3s00534g13893"/>
    </source>
</evidence>